<evidence type="ECO:0000313" key="2">
    <source>
        <dbReference type="Proteomes" id="UP000886723"/>
    </source>
</evidence>
<dbReference type="GO" id="GO:0005524">
    <property type="term" value="F:ATP binding"/>
    <property type="evidence" value="ECO:0007669"/>
    <property type="project" value="UniProtKB-KW"/>
</dbReference>
<reference evidence="1" key="1">
    <citation type="submission" date="2020-10" db="EMBL/GenBank/DDBJ databases">
        <authorList>
            <person name="Gilroy R."/>
        </authorList>
    </citation>
    <scope>NUCLEOTIDE SEQUENCE</scope>
    <source>
        <strain evidence="1">ChiBcec2-4451</strain>
    </source>
</reference>
<comment type="caution">
    <text evidence="1">The sequence shown here is derived from an EMBL/GenBank/DDBJ whole genome shotgun (WGS) entry which is preliminary data.</text>
</comment>
<keyword evidence="1" id="KW-0067">ATP-binding</keyword>
<accession>A0A9D1NXH4</accession>
<evidence type="ECO:0000313" key="1">
    <source>
        <dbReference type="EMBL" id="HIV13809.1"/>
    </source>
</evidence>
<dbReference type="SUPFAM" id="SSF52540">
    <property type="entry name" value="P-loop containing nucleoside triphosphate hydrolases"/>
    <property type="match status" value="1"/>
</dbReference>
<proteinExistence type="predicted"/>
<dbReference type="EMBL" id="DVON01000250">
    <property type="protein sequence ID" value="HIV13809.1"/>
    <property type="molecule type" value="Genomic_DNA"/>
</dbReference>
<gene>
    <name evidence="1" type="ORF">IAA63_11815</name>
</gene>
<feature type="non-terminal residue" evidence="1">
    <location>
        <position position="1"/>
    </location>
</feature>
<reference evidence="1" key="2">
    <citation type="journal article" date="2021" name="PeerJ">
        <title>Extensive microbial diversity within the chicken gut microbiome revealed by metagenomics and culture.</title>
        <authorList>
            <person name="Gilroy R."/>
            <person name="Ravi A."/>
            <person name="Getino M."/>
            <person name="Pursley I."/>
            <person name="Horton D.L."/>
            <person name="Alikhan N.F."/>
            <person name="Baker D."/>
            <person name="Gharbi K."/>
            <person name="Hall N."/>
            <person name="Watson M."/>
            <person name="Adriaenssens E.M."/>
            <person name="Foster-Nyarko E."/>
            <person name="Jarju S."/>
            <person name="Secka A."/>
            <person name="Antonio M."/>
            <person name="Oren A."/>
            <person name="Chaudhuri R.R."/>
            <person name="La Ragione R."/>
            <person name="Hildebrand F."/>
            <person name="Pallen M.J."/>
        </authorList>
    </citation>
    <scope>NUCLEOTIDE SEQUENCE</scope>
    <source>
        <strain evidence="1">ChiBcec2-4451</strain>
    </source>
</reference>
<dbReference type="AlphaFoldDB" id="A0A9D1NXH4"/>
<keyword evidence="1" id="KW-0547">Nucleotide-binding</keyword>
<sequence>HRIGICRKVDRIIVMKDGQVAEMGNHETLLGMRGEYYRLYMAQRKWYAPEGRSSNGYEG</sequence>
<dbReference type="InterPro" id="IPR027417">
    <property type="entry name" value="P-loop_NTPase"/>
</dbReference>
<name>A0A9D1NXH4_9FIRM</name>
<dbReference type="Gene3D" id="3.40.50.300">
    <property type="entry name" value="P-loop containing nucleotide triphosphate hydrolases"/>
    <property type="match status" value="1"/>
</dbReference>
<protein>
    <submittedName>
        <fullName evidence="1">ABC transporter ATP-binding protein</fullName>
    </submittedName>
</protein>
<dbReference type="Proteomes" id="UP000886723">
    <property type="component" value="Unassembled WGS sequence"/>
</dbReference>
<organism evidence="1 2">
    <name type="scientific">Candidatus Pullilachnospira stercoravium</name>
    <dbReference type="NCBI Taxonomy" id="2840913"/>
    <lineage>
        <taxon>Bacteria</taxon>
        <taxon>Bacillati</taxon>
        <taxon>Bacillota</taxon>
        <taxon>Clostridia</taxon>
        <taxon>Lachnospirales</taxon>
        <taxon>Lachnospiraceae</taxon>
        <taxon>Lachnospiraceae incertae sedis</taxon>
        <taxon>Candidatus Pullilachnospira</taxon>
    </lineage>
</organism>